<evidence type="ECO:0000313" key="2">
    <source>
        <dbReference type="Proteomes" id="UP000002564"/>
    </source>
</evidence>
<dbReference type="EMBL" id="CP001050">
    <property type="protein sequence ID" value="ACF28776.1"/>
    <property type="molecule type" value="Genomic_DNA"/>
</dbReference>
<sequence length="54" mass="5840">MPPFGECPLPSPPPQGREWVSADFSVAGGLKNRLDLQPLISGRLKSKKQPAQPD</sequence>
<dbReference type="HOGENOM" id="CLU_3063809_0_0_4"/>
<accession>B4RNZ9</accession>
<reference evidence="1 2" key="1">
    <citation type="journal article" date="2008" name="J. Bacteriol.">
        <title>Complete genome sequence of Neisseria gonorrhoeae NCCP11945.</title>
        <authorList>
            <person name="Chung G.T."/>
            <person name="Yoo J.S."/>
            <person name="Oh H.B."/>
            <person name="Lee Y.S."/>
            <person name="Cha S.H."/>
            <person name="Kim S.J."/>
            <person name="Yoo C.K."/>
        </authorList>
    </citation>
    <scope>NUCLEOTIDE SEQUENCE [LARGE SCALE GENOMIC DNA]</scope>
    <source>
        <strain evidence="1 2">NCCP11945</strain>
    </source>
</reference>
<organism evidence="1 2">
    <name type="scientific">Neisseria gonorrhoeae (strain NCCP11945)</name>
    <dbReference type="NCBI Taxonomy" id="521006"/>
    <lineage>
        <taxon>Bacteria</taxon>
        <taxon>Pseudomonadati</taxon>
        <taxon>Pseudomonadota</taxon>
        <taxon>Betaproteobacteria</taxon>
        <taxon>Neisseriales</taxon>
        <taxon>Neisseriaceae</taxon>
        <taxon>Neisseria</taxon>
    </lineage>
</organism>
<protein>
    <submittedName>
        <fullName evidence="1">Uncharacterized protein</fullName>
    </submittedName>
</protein>
<proteinExistence type="predicted"/>
<evidence type="ECO:0000313" key="1">
    <source>
        <dbReference type="EMBL" id="ACF28776.1"/>
    </source>
</evidence>
<dbReference type="AlphaFoldDB" id="B4RNZ9"/>
<dbReference type="KEGG" id="ngk:NGK_0077"/>
<dbReference type="Proteomes" id="UP000002564">
    <property type="component" value="Chromosome"/>
</dbReference>
<gene>
    <name evidence="1" type="ordered locus">NGK_0077</name>
</gene>
<name>B4RNZ9_NEIG2</name>